<sequence>MALASALGRASRVNELPSRRFVLPERPRFRLPRRFRIPKPDRTSRWPAYLGLGTGVVCLAAAAIYALVPPPAPALPSEVGVVPGQTAEARPAPSPRKASGPAVVVPAAPDVAHPKRLVIPVLGVEASVESEKLDPVGGLTLPDNPKRVGWWSAGAGPGSGFGSVVLAGHVDDRELGPGALYKIGSLSIGDLIWVDSTAGRRAYRVAARRVYKKAQLPGDVFAQSVPERLVLVTCTSPYDRKTQTYEANVVVYASPATL</sequence>
<dbReference type="GO" id="GO:0016787">
    <property type="term" value="F:hydrolase activity"/>
    <property type="evidence" value="ECO:0007669"/>
    <property type="project" value="UniProtKB-KW"/>
</dbReference>
<evidence type="ECO:0000313" key="3">
    <source>
        <dbReference type="EMBL" id="TQS46482.1"/>
    </source>
</evidence>
<dbReference type="Gene3D" id="2.40.260.10">
    <property type="entry name" value="Sortase"/>
    <property type="match status" value="1"/>
</dbReference>
<dbReference type="EMBL" id="VIRS01000002">
    <property type="protein sequence ID" value="TQS46482.1"/>
    <property type="molecule type" value="Genomic_DNA"/>
</dbReference>
<dbReference type="InterPro" id="IPR042001">
    <property type="entry name" value="Sortase_F"/>
</dbReference>
<keyword evidence="2" id="KW-0812">Transmembrane</keyword>
<dbReference type="Proteomes" id="UP000317982">
    <property type="component" value="Unassembled WGS sequence"/>
</dbReference>
<keyword evidence="2" id="KW-0472">Membrane</keyword>
<evidence type="ECO:0000313" key="4">
    <source>
        <dbReference type="Proteomes" id="UP000317982"/>
    </source>
</evidence>
<dbReference type="SUPFAM" id="SSF63817">
    <property type="entry name" value="Sortase"/>
    <property type="match status" value="1"/>
</dbReference>
<dbReference type="OrthoDB" id="525039at2"/>
<accession>A0A545AYR1</accession>
<dbReference type="Pfam" id="PF04203">
    <property type="entry name" value="Sortase"/>
    <property type="match status" value="1"/>
</dbReference>
<evidence type="ECO:0000256" key="1">
    <source>
        <dbReference type="ARBA" id="ARBA00022801"/>
    </source>
</evidence>
<protein>
    <submittedName>
        <fullName evidence="3">Class F sortase</fullName>
    </submittedName>
</protein>
<keyword evidence="4" id="KW-1185">Reference proteome</keyword>
<keyword evidence="2" id="KW-1133">Transmembrane helix</keyword>
<dbReference type="CDD" id="cd05829">
    <property type="entry name" value="Sortase_F"/>
    <property type="match status" value="1"/>
</dbReference>
<organism evidence="3 4">
    <name type="scientific">Cryptosporangium phraense</name>
    <dbReference type="NCBI Taxonomy" id="2593070"/>
    <lineage>
        <taxon>Bacteria</taxon>
        <taxon>Bacillati</taxon>
        <taxon>Actinomycetota</taxon>
        <taxon>Actinomycetes</taxon>
        <taxon>Cryptosporangiales</taxon>
        <taxon>Cryptosporangiaceae</taxon>
        <taxon>Cryptosporangium</taxon>
    </lineage>
</organism>
<feature type="transmembrane region" description="Helical" evidence="2">
    <location>
        <begin position="46"/>
        <end position="68"/>
    </location>
</feature>
<dbReference type="InterPro" id="IPR023365">
    <property type="entry name" value="Sortase_dom-sf"/>
</dbReference>
<evidence type="ECO:0000256" key="2">
    <source>
        <dbReference type="SAM" id="Phobius"/>
    </source>
</evidence>
<proteinExistence type="predicted"/>
<reference evidence="3 4" key="1">
    <citation type="submission" date="2019-07" db="EMBL/GenBank/DDBJ databases">
        <title>Cryptosporangium phraense sp. nov., isolated from plant litter.</title>
        <authorList>
            <person name="Suriyachadkun C."/>
        </authorList>
    </citation>
    <scope>NUCLEOTIDE SEQUENCE [LARGE SCALE GENOMIC DNA]</scope>
    <source>
        <strain evidence="3 4">A-T 5661</strain>
    </source>
</reference>
<dbReference type="InterPro" id="IPR005754">
    <property type="entry name" value="Sortase"/>
</dbReference>
<gene>
    <name evidence="3" type="ORF">FL583_03600</name>
</gene>
<dbReference type="InParanoid" id="A0A545AYR1"/>
<comment type="caution">
    <text evidence="3">The sequence shown here is derived from an EMBL/GenBank/DDBJ whole genome shotgun (WGS) entry which is preliminary data.</text>
</comment>
<name>A0A545AYR1_9ACTN</name>
<dbReference type="AlphaFoldDB" id="A0A545AYR1"/>
<keyword evidence="1" id="KW-0378">Hydrolase</keyword>